<evidence type="ECO:0000313" key="4">
    <source>
        <dbReference type="Proteomes" id="UP000708338"/>
    </source>
</evidence>
<dbReference type="Proteomes" id="UP000708338">
    <property type="component" value="Unassembled WGS sequence"/>
</dbReference>
<protein>
    <recommendedName>
        <fullName evidence="5">SGNH/GDSL hydrolase family protein</fullName>
    </recommendedName>
</protein>
<organism evidence="3 4">
    <name type="scientific">Enterocloster citroniae</name>
    <dbReference type="NCBI Taxonomy" id="358743"/>
    <lineage>
        <taxon>Bacteria</taxon>
        <taxon>Bacillati</taxon>
        <taxon>Bacillota</taxon>
        <taxon>Clostridia</taxon>
        <taxon>Lachnospirales</taxon>
        <taxon>Lachnospiraceae</taxon>
        <taxon>Enterocloster</taxon>
    </lineage>
</organism>
<sequence>MPVSWHGRKGMKRIRIMAAVLAIAMAAAASSGCGADSKDGGDRTTAQPAKQQEPSEETTTGSAQDAEQDEGKDDSAKASGETYRKIPDPVVKDGDKILFVGNSHTYTNDLPGMFFEMAQAGGHGVDVYDLTEGSYTLQRFSDPEDELGEILTDALQSEPWDFVVLQENTNAAVAFNAKKDMYPYARKLDEMIKAAGGQTAFLMTWAPEEGAGAFSREMVQGQLAAGYRTIAEELDALLIPGGEVFAKALEQDEELQLWGEDGQHPSVEGTYLAACTAYALLFQETPVGNPYLADLDQDKAQELQGMAQAFILDQD</sequence>
<reference evidence="3" key="1">
    <citation type="journal article" date="2021" name="Gut Microbes">
        <title>A synthetic consortium of 100 gut commensals modulates the composition and function in a colon model of the microbiome of elderly subjects.</title>
        <authorList>
            <person name="Perez M."/>
            <person name="Ntemiri A."/>
            <person name="Tan H."/>
            <person name="Harris H.M.B."/>
            <person name="Roager H.M."/>
            <person name="Ribiere C."/>
            <person name="O'Toole P.W."/>
        </authorList>
    </citation>
    <scope>NUCLEOTIDE SEQUENCE</scope>
    <source>
        <strain evidence="3">MCC335</strain>
    </source>
</reference>
<keyword evidence="2" id="KW-0732">Signal</keyword>
<comment type="caution">
    <text evidence="3">The sequence shown here is derived from an EMBL/GenBank/DDBJ whole genome shotgun (WGS) entry which is preliminary data.</text>
</comment>
<gene>
    <name evidence="3" type="ORF">GPL26_02020</name>
</gene>
<evidence type="ECO:0000256" key="1">
    <source>
        <dbReference type="SAM" id="MobiDB-lite"/>
    </source>
</evidence>
<dbReference type="AlphaFoldDB" id="A0AA41FB47"/>
<evidence type="ECO:0008006" key="5">
    <source>
        <dbReference type="Google" id="ProtNLM"/>
    </source>
</evidence>
<evidence type="ECO:0000256" key="2">
    <source>
        <dbReference type="SAM" id="SignalP"/>
    </source>
</evidence>
<feature type="region of interest" description="Disordered" evidence="1">
    <location>
        <begin position="31"/>
        <end position="88"/>
    </location>
</feature>
<dbReference type="Gene3D" id="3.40.50.1110">
    <property type="entry name" value="SGNH hydrolase"/>
    <property type="match status" value="1"/>
</dbReference>
<dbReference type="SUPFAM" id="SSF52266">
    <property type="entry name" value="SGNH hydrolase"/>
    <property type="match status" value="1"/>
</dbReference>
<feature type="signal peptide" evidence="2">
    <location>
        <begin position="1"/>
        <end position="35"/>
    </location>
</feature>
<proteinExistence type="predicted"/>
<evidence type="ECO:0000313" key="3">
    <source>
        <dbReference type="EMBL" id="MBT9808418.1"/>
    </source>
</evidence>
<accession>A0AA41FB47</accession>
<feature type="chain" id="PRO_5041457028" description="SGNH/GDSL hydrolase family protein" evidence="2">
    <location>
        <begin position="36"/>
        <end position="315"/>
    </location>
</feature>
<feature type="compositionally biased region" description="Polar residues" evidence="1">
    <location>
        <begin position="44"/>
        <end position="65"/>
    </location>
</feature>
<name>A0AA41FB47_9FIRM</name>
<dbReference type="InterPro" id="IPR036514">
    <property type="entry name" value="SGNH_hydro_sf"/>
</dbReference>
<dbReference type="EMBL" id="WQPS01000003">
    <property type="protein sequence ID" value="MBT9808418.1"/>
    <property type="molecule type" value="Genomic_DNA"/>
</dbReference>